<evidence type="ECO:0000256" key="2">
    <source>
        <dbReference type="ARBA" id="ARBA00022475"/>
    </source>
</evidence>
<gene>
    <name evidence="7" type="ORF">AKJ37_03880</name>
</gene>
<keyword evidence="8" id="KW-1185">Reference proteome</keyword>
<dbReference type="Pfam" id="PF02361">
    <property type="entry name" value="CbiQ"/>
    <property type="match status" value="1"/>
</dbReference>
<comment type="caution">
    <text evidence="7">The sequence shown here is derived from an EMBL/GenBank/DDBJ whole genome shotgun (WGS) entry which is preliminary data.</text>
</comment>
<dbReference type="InterPro" id="IPR051611">
    <property type="entry name" value="ECF_transporter_component"/>
</dbReference>
<sequence length="251" mass="27832">MLKDSPFRFEPRETLLHGTDPRAKIVVIACLSIALLSAGVLEIAVIGALIVSLAVIGEVHLAESFREAKPILVFFVLIFTVHTFFGPGDSTPSLWIITPTAEGLIQGLQVVSRLAFIVSLGFIYSATTHPEETRLAFEWILSPLPVNEKMLGTSISIGIRFFPQVLGEVRRTEWAQKSRCIDASRNPLRRLRSMVVPLLIRGLKRAKNLSRAMEARLYNPERTNETGLDANSRDYAFLATVAGIVLSLYMI</sequence>
<proteinExistence type="predicted"/>
<comment type="subcellular location">
    <subcellularLocation>
        <location evidence="1">Membrane</location>
        <topology evidence="1">Multi-pass membrane protein</topology>
    </subcellularLocation>
</comment>
<feature type="transmembrane region" description="Helical" evidence="6">
    <location>
        <begin position="25"/>
        <end position="56"/>
    </location>
</feature>
<evidence type="ECO:0008006" key="9">
    <source>
        <dbReference type="Google" id="ProtNLM"/>
    </source>
</evidence>
<evidence type="ECO:0000256" key="1">
    <source>
        <dbReference type="ARBA" id="ARBA00004141"/>
    </source>
</evidence>
<feature type="transmembrane region" description="Helical" evidence="6">
    <location>
        <begin position="105"/>
        <end position="124"/>
    </location>
</feature>
<keyword evidence="3 6" id="KW-0812">Transmembrane</keyword>
<evidence type="ECO:0000256" key="6">
    <source>
        <dbReference type="SAM" id="Phobius"/>
    </source>
</evidence>
<dbReference type="PANTHER" id="PTHR34857:SF2">
    <property type="entry name" value="SLL0384 PROTEIN"/>
    <property type="match status" value="1"/>
</dbReference>
<dbReference type="AlphaFoldDB" id="A0A133US27"/>
<feature type="transmembrane region" description="Helical" evidence="6">
    <location>
        <begin position="68"/>
        <end position="85"/>
    </location>
</feature>
<dbReference type="EMBL" id="LHXR01000047">
    <property type="protein sequence ID" value="KXA97042.1"/>
    <property type="molecule type" value="Genomic_DNA"/>
</dbReference>
<organism evidence="7 8">
    <name type="scientific">candidate division MSBL1 archaeon SCGC-AAA259I09</name>
    <dbReference type="NCBI Taxonomy" id="1698267"/>
    <lineage>
        <taxon>Archaea</taxon>
        <taxon>Methanobacteriati</taxon>
        <taxon>Methanobacteriota</taxon>
        <taxon>candidate division MSBL1</taxon>
    </lineage>
</organism>
<dbReference type="GO" id="GO:0005886">
    <property type="term" value="C:plasma membrane"/>
    <property type="evidence" value="ECO:0007669"/>
    <property type="project" value="UniProtKB-ARBA"/>
</dbReference>
<evidence type="ECO:0000313" key="7">
    <source>
        <dbReference type="EMBL" id="KXA97042.1"/>
    </source>
</evidence>
<dbReference type="PANTHER" id="PTHR34857">
    <property type="entry name" value="SLL0384 PROTEIN"/>
    <property type="match status" value="1"/>
</dbReference>
<evidence type="ECO:0000256" key="5">
    <source>
        <dbReference type="ARBA" id="ARBA00023136"/>
    </source>
</evidence>
<evidence type="ECO:0000313" key="8">
    <source>
        <dbReference type="Proteomes" id="UP000070463"/>
    </source>
</evidence>
<dbReference type="InterPro" id="IPR003339">
    <property type="entry name" value="ABC/ECF_trnsptr_transmembrane"/>
</dbReference>
<keyword evidence="5 6" id="KW-0472">Membrane</keyword>
<keyword evidence="2" id="KW-1003">Cell membrane</keyword>
<dbReference type="Proteomes" id="UP000070463">
    <property type="component" value="Unassembled WGS sequence"/>
</dbReference>
<reference evidence="7 8" key="1">
    <citation type="journal article" date="2016" name="Sci. Rep.">
        <title>Metabolic traits of an uncultured archaeal lineage -MSBL1- from brine pools of the Red Sea.</title>
        <authorList>
            <person name="Mwirichia R."/>
            <person name="Alam I."/>
            <person name="Rashid M."/>
            <person name="Vinu M."/>
            <person name="Ba-Alawi W."/>
            <person name="Anthony Kamau A."/>
            <person name="Kamanda Ngugi D."/>
            <person name="Goker M."/>
            <person name="Klenk H.P."/>
            <person name="Bajic V."/>
            <person name="Stingl U."/>
        </authorList>
    </citation>
    <scope>NUCLEOTIDE SEQUENCE [LARGE SCALE GENOMIC DNA]</scope>
    <source>
        <strain evidence="7">SCGC-AAA259I09</strain>
    </source>
</reference>
<dbReference type="CDD" id="cd16914">
    <property type="entry name" value="EcfT"/>
    <property type="match status" value="1"/>
</dbReference>
<keyword evidence="4 6" id="KW-1133">Transmembrane helix</keyword>
<evidence type="ECO:0000256" key="3">
    <source>
        <dbReference type="ARBA" id="ARBA00022692"/>
    </source>
</evidence>
<evidence type="ECO:0000256" key="4">
    <source>
        <dbReference type="ARBA" id="ARBA00022989"/>
    </source>
</evidence>
<name>A0A133US27_9EURY</name>
<accession>A0A133US27</accession>
<protein>
    <recommendedName>
        <fullName evidence="9">Energy-coupling factor transporter transmembrane protein EcfT</fullName>
    </recommendedName>
</protein>